<accession>A0ACC1P9H1</accession>
<evidence type="ECO:0000313" key="1">
    <source>
        <dbReference type="EMBL" id="KAJ2988473.1"/>
    </source>
</evidence>
<proteinExistence type="predicted"/>
<reference evidence="1" key="1">
    <citation type="submission" date="2022-08" db="EMBL/GenBank/DDBJ databases">
        <title>Genome Sequence of Pycnoporus sanguineus.</title>
        <authorList>
            <person name="Buettner E."/>
        </authorList>
    </citation>
    <scope>NUCLEOTIDE SEQUENCE</scope>
    <source>
        <strain evidence="1">CG-C14</strain>
    </source>
</reference>
<dbReference type="Proteomes" id="UP001144978">
    <property type="component" value="Unassembled WGS sequence"/>
</dbReference>
<evidence type="ECO:0000313" key="2">
    <source>
        <dbReference type="Proteomes" id="UP001144978"/>
    </source>
</evidence>
<protein>
    <submittedName>
        <fullName evidence="1">Uncharacterized protein</fullName>
    </submittedName>
</protein>
<keyword evidence="2" id="KW-1185">Reference proteome</keyword>
<sequence>MATRRVELDGCTGPADERVWAARLYSRAATAGPTKGPEKREWWERNGEEEWHEASTSNRWRKLYPPSHPSLYTSLDVELSALTTRVAHPIQSRKFRSSVPSIIESDSTERDRSSPRAMRWRSQGDACPWDENYVKKPAYQGIIDGFQTKH</sequence>
<dbReference type="EMBL" id="JANSHE010002963">
    <property type="protein sequence ID" value="KAJ2988473.1"/>
    <property type="molecule type" value="Genomic_DNA"/>
</dbReference>
<organism evidence="1 2">
    <name type="scientific">Trametes sanguinea</name>
    <dbReference type="NCBI Taxonomy" id="158606"/>
    <lineage>
        <taxon>Eukaryota</taxon>
        <taxon>Fungi</taxon>
        <taxon>Dikarya</taxon>
        <taxon>Basidiomycota</taxon>
        <taxon>Agaricomycotina</taxon>
        <taxon>Agaricomycetes</taxon>
        <taxon>Polyporales</taxon>
        <taxon>Polyporaceae</taxon>
        <taxon>Trametes</taxon>
    </lineage>
</organism>
<gene>
    <name evidence="1" type="ORF">NUW54_g9103</name>
</gene>
<name>A0ACC1P9H1_9APHY</name>
<comment type="caution">
    <text evidence="1">The sequence shown here is derived from an EMBL/GenBank/DDBJ whole genome shotgun (WGS) entry which is preliminary data.</text>
</comment>